<protein>
    <recommendedName>
        <fullName evidence="3">Lon N-terminal domain-containing protein</fullName>
    </recommendedName>
</protein>
<evidence type="ECO:0000313" key="1">
    <source>
        <dbReference type="EMBL" id="CAE8594827.1"/>
    </source>
</evidence>
<name>A0A813E335_POLGL</name>
<dbReference type="Proteomes" id="UP000654075">
    <property type="component" value="Unassembled WGS sequence"/>
</dbReference>
<evidence type="ECO:0008006" key="3">
    <source>
        <dbReference type="Google" id="ProtNLM"/>
    </source>
</evidence>
<reference evidence="1" key="1">
    <citation type="submission" date="2021-02" db="EMBL/GenBank/DDBJ databases">
        <authorList>
            <person name="Dougan E. K."/>
            <person name="Rhodes N."/>
            <person name="Thang M."/>
            <person name="Chan C."/>
        </authorList>
    </citation>
    <scope>NUCLEOTIDE SEQUENCE</scope>
</reference>
<organism evidence="1 2">
    <name type="scientific">Polarella glacialis</name>
    <name type="common">Dinoflagellate</name>
    <dbReference type="NCBI Taxonomy" id="89957"/>
    <lineage>
        <taxon>Eukaryota</taxon>
        <taxon>Sar</taxon>
        <taxon>Alveolata</taxon>
        <taxon>Dinophyceae</taxon>
        <taxon>Suessiales</taxon>
        <taxon>Suessiaceae</taxon>
        <taxon>Polarella</taxon>
    </lineage>
</organism>
<evidence type="ECO:0000313" key="2">
    <source>
        <dbReference type="Proteomes" id="UP000654075"/>
    </source>
</evidence>
<proteinExistence type="predicted"/>
<keyword evidence="2" id="KW-1185">Reference proteome</keyword>
<dbReference type="AlphaFoldDB" id="A0A813E335"/>
<sequence>MMALLASPLPQGSGTNCRHASPGLWPNTFAGAFRRAPLLRVPESCAVALVVGYALGARDRKWQQGASRRRQVCCRGSGSVEASEVAAGAQLWRKLPAEIPDNLEKMLRSAQNDIVREELDPTPFRRLAVIRVPIDSMPCVGQLKQVALTIGDADSGQYASVLHSREHHGGFIGCVVAVTSKETKVTLPRGGIGADILDIACPDESHMLLTLRGVSALRIIDRVAQPGDNGALQPLVQEVLEWGQFEESEGGEVAILKELSALEALFKECGDLQNRTGIWAAGDLYSKSLPELTKEVAEVLKGQELLGLELNDETKRRAVFAANAVISAFGDPKRSTFLCDPTTLLHRLRLLTKFLQVMDDLLRSRLRK</sequence>
<accession>A0A813E335</accession>
<comment type="caution">
    <text evidence="1">The sequence shown here is derived from an EMBL/GenBank/DDBJ whole genome shotgun (WGS) entry which is preliminary data.</text>
</comment>
<dbReference type="OrthoDB" id="421725at2759"/>
<dbReference type="OMA" id="ANFDEMM"/>
<gene>
    <name evidence="1" type="ORF">PGLA1383_LOCUS13350</name>
</gene>
<dbReference type="EMBL" id="CAJNNV010007357">
    <property type="protein sequence ID" value="CAE8594827.1"/>
    <property type="molecule type" value="Genomic_DNA"/>
</dbReference>